<dbReference type="Proteomes" id="UP000321301">
    <property type="component" value="Unassembled WGS sequence"/>
</dbReference>
<evidence type="ECO:0000313" key="1">
    <source>
        <dbReference type="EMBL" id="GEO20871.1"/>
    </source>
</evidence>
<protein>
    <recommendedName>
        <fullName evidence="3">Outer membrane protein beta-barrel domain-containing protein</fullName>
    </recommendedName>
</protein>
<organism evidence="1 2">
    <name type="scientific">Cyclobacterium qasimii</name>
    <dbReference type="NCBI Taxonomy" id="1350429"/>
    <lineage>
        <taxon>Bacteria</taxon>
        <taxon>Pseudomonadati</taxon>
        <taxon>Bacteroidota</taxon>
        <taxon>Cytophagia</taxon>
        <taxon>Cytophagales</taxon>
        <taxon>Cyclobacteriaceae</taxon>
        <taxon>Cyclobacterium</taxon>
    </lineage>
</organism>
<sequence>MGQDLPFVNHTELGLLTGSDNFGPRNNFTFQTFNGVQLTRRHAVGFVTGLDQYANYSVLPLALGWRGVLNPQNKWQLYGGGELGYGSAVFESVEVNEWEQHNWRKGGMMGQGTIGFRYKTKKTNFWTASVSLKRQISYFYNGNPSRLSPNRSRPEDWNYFEEDKVTFNNLVYRIGYSF</sequence>
<keyword evidence="2" id="KW-1185">Reference proteome</keyword>
<name>A0A512C9I2_9BACT</name>
<reference evidence="1 2" key="1">
    <citation type="submission" date="2019-07" db="EMBL/GenBank/DDBJ databases">
        <title>Whole genome shotgun sequence of Cyclobacterium qasimii NBRC 106168.</title>
        <authorList>
            <person name="Hosoyama A."/>
            <person name="Uohara A."/>
            <person name="Ohji S."/>
            <person name="Ichikawa N."/>
        </authorList>
    </citation>
    <scope>NUCLEOTIDE SEQUENCE [LARGE SCALE GENOMIC DNA]</scope>
    <source>
        <strain evidence="1 2">NBRC 106168</strain>
    </source>
</reference>
<dbReference type="AlphaFoldDB" id="A0A512C9I2"/>
<dbReference type="EMBL" id="BJYV01000004">
    <property type="protein sequence ID" value="GEO20871.1"/>
    <property type="molecule type" value="Genomic_DNA"/>
</dbReference>
<proteinExistence type="predicted"/>
<evidence type="ECO:0008006" key="3">
    <source>
        <dbReference type="Google" id="ProtNLM"/>
    </source>
</evidence>
<gene>
    <name evidence="1" type="ORF">CQA01_14050</name>
</gene>
<evidence type="ECO:0000313" key="2">
    <source>
        <dbReference type="Proteomes" id="UP000321301"/>
    </source>
</evidence>
<accession>A0A512C9I2</accession>
<comment type="caution">
    <text evidence="1">The sequence shown here is derived from an EMBL/GenBank/DDBJ whole genome shotgun (WGS) entry which is preliminary data.</text>
</comment>